<evidence type="ECO:0000313" key="1">
    <source>
        <dbReference type="EMBL" id="KAG8513215.1"/>
    </source>
</evidence>
<comment type="caution">
    <text evidence="1">The sequence shown here is derived from an EMBL/GenBank/DDBJ whole genome shotgun (WGS) entry which is preliminary data.</text>
</comment>
<accession>A0A8J6DMI3</accession>
<organism evidence="1 2">
    <name type="scientific">Galemys pyrenaicus</name>
    <name type="common">Iberian desman</name>
    <name type="synonym">Pyrenean desman</name>
    <dbReference type="NCBI Taxonomy" id="202257"/>
    <lineage>
        <taxon>Eukaryota</taxon>
        <taxon>Metazoa</taxon>
        <taxon>Chordata</taxon>
        <taxon>Craniata</taxon>
        <taxon>Vertebrata</taxon>
        <taxon>Euteleostomi</taxon>
        <taxon>Mammalia</taxon>
        <taxon>Eutheria</taxon>
        <taxon>Laurasiatheria</taxon>
        <taxon>Eulipotyphla</taxon>
        <taxon>Talpidae</taxon>
        <taxon>Galemys</taxon>
    </lineage>
</organism>
<proteinExistence type="predicted"/>
<feature type="non-terminal residue" evidence="1">
    <location>
        <position position="106"/>
    </location>
</feature>
<dbReference type="Proteomes" id="UP000700334">
    <property type="component" value="Unassembled WGS sequence"/>
</dbReference>
<evidence type="ECO:0000313" key="2">
    <source>
        <dbReference type="Proteomes" id="UP000700334"/>
    </source>
</evidence>
<protein>
    <submittedName>
        <fullName evidence="1">Protein farnesyltransferase/geranylgeranyltransferase type-1 subunit alpha</fullName>
    </submittedName>
</protein>
<reference evidence="1" key="1">
    <citation type="journal article" date="2021" name="Evol. Appl.">
        <title>The genome of the Pyrenean desman and the effects of bottlenecks and inbreeding on the genomic landscape of an endangered species.</title>
        <authorList>
            <person name="Escoda L."/>
            <person name="Castresana J."/>
        </authorList>
    </citation>
    <scope>NUCLEOTIDE SEQUENCE</scope>
    <source>
        <strain evidence="1">IBE-C5619</strain>
    </source>
</reference>
<gene>
    <name evidence="1" type="ORF">J0S82_002897</name>
</gene>
<dbReference type="EMBL" id="JAGFMF010011771">
    <property type="protein sequence ID" value="KAG8513215.1"/>
    <property type="molecule type" value="Genomic_DNA"/>
</dbReference>
<dbReference type="Gene3D" id="1.25.40.120">
    <property type="entry name" value="Protein prenylyltransferase"/>
    <property type="match status" value="1"/>
</dbReference>
<dbReference type="AlphaFoldDB" id="A0A8J6DMI3"/>
<sequence>KGSAEWADTDSVLQNDSQNLVVQIIYNEKFRDVYYHLWYVLQCDERNEDILGNQCDKKDVLNKALKLCVILAKKRGTIRKECLRYIGRSLQSKLSTASGPTTNVQQ</sequence>
<dbReference type="SUPFAM" id="SSF48439">
    <property type="entry name" value="Protein prenylyltransferase"/>
    <property type="match status" value="1"/>
</dbReference>
<keyword evidence="2" id="KW-1185">Reference proteome</keyword>
<name>A0A8J6DMI3_GALPY</name>